<dbReference type="Gene3D" id="1.25.40.10">
    <property type="entry name" value="Tetratricopeptide repeat domain"/>
    <property type="match status" value="1"/>
</dbReference>
<dbReference type="Pfam" id="PF01535">
    <property type="entry name" value="PPR"/>
    <property type="match status" value="1"/>
</dbReference>
<keyword evidence="5" id="KW-0067">ATP-binding</keyword>
<feature type="domain" description="NB-ARC" evidence="7">
    <location>
        <begin position="170"/>
        <end position="319"/>
    </location>
</feature>
<gene>
    <name evidence="11" type="ORF">JCGZ_00272</name>
</gene>
<dbReference type="GO" id="GO:0005524">
    <property type="term" value="F:ATP binding"/>
    <property type="evidence" value="ECO:0007669"/>
    <property type="project" value="UniProtKB-KW"/>
</dbReference>
<feature type="repeat" description="PPR" evidence="6">
    <location>
        <begin position="938"/>
        <end position="972"/>
    </location>
</feature>
<dbReference type="Gene3D" id="1.10.8.430">
    <property type="entry name" value="Helical domain of apoptotic protease-activating factors"/>
    <property type="match status" value="1"/>
</dbReference>
<dbReference type="Pfam" id="PF23598">
    <property type="entry name" value="LRR_14"/>
    <property type="match status" value="1"/>
</dbReference>
<dbReference type="OrthoDB" id="843543at2759"/>
<dbReference type="InterPro" id="IPR057135">
    <property type="entry name" value="At4g27190-like_LRR"/>
</dbReference>
<evidence type="ECO:0000256" key="3">
    <source>
        <dbReference type="ARBA" id="ARBA00022741"/>
    </source>
</evidence>
<dbReference type="PROSITE" id="PS51375">
    <property type="entry name" value="PPR"/>
    <property type="match status" value="1"/>
</dbReference>
<dbReference type="GO" id="GO:0006952">
    <property type="term" value="P:defense response"/>
    <property type="evidence" value="ECO:0007669"/>
    <property type="project" value="UniProtKB-KW"/>
</dbReference>
<feature type="domain" description="Disease resistance protein At4g27190-like leucine-rich repeats" evidence="8">
    <location>
        <begin position="785"/>
        <end position="885"/>
    </location>
</feature>
<keyword evidence="4" id="KW-0611">Plant defense</keyword>
<proteinExistence type="inferred from homology"/>
<dbReference type="InterPro" id="IPR032675">
    <property type="entry name" value="LRR_dom_sf"/>
</dbReference>
<dbReference type="NCBIfam" id="TIGR00756">
    <property type="entry name" value="PPR"/>
    <property type="match status" value="1"/>
</dbReference>
<dbReference type="InterPro" id="IPR058922">
    <property type="entry name" value="WHD_DRP"/>
</dbReference>
<dbReference type="SUPFAM" id="SSF52540">
    <property type="entry name" value="P-loop containing nucleoside triphosphate hydrolases"/>
    <property type="match status" value="1"/>
</dbReference>
<dbReference type="Gene3D" id="3.80.10.10">
    <property type="entry name" value="Ribonuclease Inhibitor"/>
    <property type="match status" value="2"/>
</dbReference>
<dbReference type="Pfam" id="PF00931">
    <property type="entry name" value="NB-ARC"/>
    <property type="match status" value="1"/>
</dbReference>
<dbReference type="SUPFAM" id="SSF52058">
    <property type="entry name" value="L domain-like"/>
    <property type="match status" value="1"/>
</dbReference>
<dbReference type="GO" id="GO:0043531">
    <property type="term" value="F:ADP binding"/>
    <property type="evidence" value="ECO:0007669"/>
    <property type="project" value="InterPro"/>
</dbReference>
<keyword evidence="2" id="KW-0677">Repeat</keyword>
<dbReference type="Pfam" id="PF23559">
    <property type="entry name" value="WHD_DRP"/>
    <property type="match status" value="1"/>
</dbReference>
<dbReference type="Proteomes" id="UP000027138">
    <property type="component" value="Unassembled WGS sequence"/>
</dbReference>
<evidence type="ECO:0000259" key="10">
    <source>
        <dbReference type="Pfam" id="PF23598"/>
    </source>
</evidence>
<dbReference type="InterPro" id="IPR055414">
    <property type="entry name" value="LRR_R13L4/SHOC2-like"/>
</dbReference>
<name>A0A067LDA0_JATCU</name>
<dbReference type="PANTHER" id="PTHR33463:SF186">
    <property type="entry name" value="NB-ARC DOMAIN-CONTAINING PROTEIN"/>
    <property type="match status" value="1"/>
</dbReference>
<protein>
    <submittedName>
        <fullName evidence="11">Uncharacterized protein</fullName>
    </submittedName>
</protein>
<evidence type="ECO:0000259" key="8">
    <source>
        <dbReference type="Pfam" id="PF23247"/>
    </source>
</evidence>
<dbReference type="PANTHER" id="PTHR33463">
    <property type="entry name" value="NB-ARC DOMAIN-CONTAINING PROTEIN-RELATED"/>
    <property type="match status" value="1"/>
</dbReference>
<accession>A0A067LDA0</accession>
<dbReference type="InterPro" id="IPR042197">
    <property type="entry name" value="Apaf_helical"/>
</dbReference>
<dbReference type="AlphaFoldDB" id="A0A067LDA0"/>
<sequence length="1003" mass="114584">MADPLAIVASAIAITKEVIGAICSIFQLRNHGKILDHNYEKLKTEAESLCLKRDALQDRIQSDKTRQPTKQCKIWIRNVNKIEKQVQTIKGKYDVEKGCHSNWFHFLQRVELSKSMVETYDKLQSFSAAVPAEVLVERSLRLVVRNKTPKIDNKPSLYRIFKLVLQSLGDVNVRRIGLWGMMGVGKTAIMQNLEENEQISGMFDEVIFVTATEEGNEEQLQSEIAQQLGLDIEGISDTRTIALRVSEKLQGNRYLLLLDDVCGRFDLDRIGICDNGKDSKIVLASRDTGICRYMLVNDLFAVERLSDDDALKLFQESYGHKIHSAFQPLARQIIRECANLPILIDKVARAFRDKEDILLWEVGLKKLIIYPEVRDESMEEVLNVLAFCYEGLDDEDKKVCFLYSALHPEDCKIYKDYLLECWKAEGFTQDMELFTAHDRGEEILHHLINVSLLESNKKTKCVWMNKIIRKMALKISLESEDTQCLVKVRKELHVPPSREEWEQKKWISLRDNKLLSLPERPNCSNLSTLLLQRNYHLTIIPHLFFGSMPHLRVLDLHGTGINTLPSSISYLTCLKALYLNSCRNLTELPSKIKALEDLEVLDIRGTRINCLPVEFACLRRLRCLCISLSKIEGELGKVKRSLNVISKLSLLEKLLIEVDPENRWWNEIVKTIAIEVDALTKLTHMSCSIASYHPTQYKVLDYLEYENCRCLKYAVDEGMDFMIPELVAEVNIFELIGHKEALTLSEFGINNFNNLRSCLIESCNEMITVINGNEISEPVLECLEKMCVSNLPNLKTIWEGPIPTGSLTQLTTLILFRCSKLKKIFSYDLMQQLSKLQHLEIESCHEIEEIIMECENSRLASCVLPQLETLILIDLPRLESICIGAPVPILQTLVLADLPSLKSICNGASQSLKRKIDRCPSLESHYPCFCLTKMPQRDVSTWNVMICGMASHGLRKKALALFERFLTEGLRPANITFIGVLNACSRACLVKKGKHYFKMMTEN</sequence>
<evidence type="ECO:0000256" key="1">
    <source>
        <dbReference type="ARBA" id="ARBA00008894"/>
    </source>
</evidence>
<keyword evidence="12" id="KW-1185">Reference proteome</keyword>
<reference evidence="11 12" key="1">
    <citation type="journal article" date="2014" name="PLoS ONE">
        <title>Global Analysis of Gene Expression Profiles in Physic Nut (Jatropha curcas L.) Seedlings Exposed to Salt Stress.</title>
        <authorList>
            <person name="Zhang L."/>
            <person name="Zhang C."/>
            <person name="Wu P."/>
            <person name="Chen Y."/>
            <person name="Li M."/>
            <person name="Jiang H."/>
            <person name="Wu G."/>
        </authorList>
    </citation>
    <scope>NUCLEOTIDE SEQUENCE [LARGE SCALE GENOMIC DNA]</scope>
    <source>
        <strain evidence="12">cv. GZQX0401</strain>
        <tissue evidence="11">Young leaves</tissue>
    </source>
</reference>
<organism evidence="11 12">
    <name type="scientific">Jatropha curcas</name>
    <name type="common">Barbados nut</name>
    <dbReference type="NCBI Taxonomy" id="180498"/>
    <lineage>
        <taxon>Eukaryota</taxon>
        <taxon>Viridiplantae</taxon>
        <taxon>Streptophyta</taxon>
        <taxon>Embryophyta</taxon>
        <taxon>Tracheophyta</taxon>
        <taxon>Spermatophyta</taxon>
        <taxon>Magnoliopsida</taxon>
        <taxon>eudicotyledons</taxon>
        <taxon>Gunneridae</taxon>
        <taxon>Pentapetalae</taxon>
        <taxon>rosids</taxon>
        <taxon>fabids</taxon>
        <taxon>Malpighiales</taxon>
        <taxon>Euphorbiaceae</taxon>
        <taxon>Crotonoideae</taxon>
        <taxon>Jatropheae</taxon>
        <taxon>Jatropha</taxon>
    </lineage>
</organism>
<feature type="domain" description="Disease resistance protein winged helix" evidence="9">
    <location>
        <begin position="407"/>
        <end position="471"/>
    </location>
</feature>
<dbReference type="Pfam" id="PF23247">
    <property type="entry name" value="LRR_RPS2"/>
    <property type="match status" value="1"/>
</dbReference>
<comment type="similarity">
    <text evidence="1">Belongs to the disease resistance NB-LRR family.</text>
</comment>
<dbReference type="EMBL" id="KK914298">
    <property type="protein sequence ID" value="KDP42475.1"/>
    <property type="molecule type" value="Genomic_DNA"/>
</dbReference>
<dbReference type="InterPro" id="IPR027417">
    <property type="entry name" value="P-loop_NTPase"/>
</dbReference>
<evidence type="ECO:0000313" key="12">
    <source>
        <dbReference type="Proteomes" id="UP000027138"/>
    </source>
</evidence>
<dbReference type="InterPro" id="IPR011990">
    <property type="entry name" value="TPR-like_helical_dom_sf"/>
</dbReference>
<dbReference type="InterPro" id="IPR050905">
    <property type="entry name" value="Plant_NBS-LRR"/>
</dbReference>
<evidence type="ECO:0000313" key="11">
    <source>
        <dbReference type="EMBL" id="KDP42475.1"/>
    </source>
</evidence>
<evidence type="ECO:0000256" key="6">
    <source>
        <dbReference type="PROSITE-ProRule" id="PRU00708"/>
    </source>
</evidence>
<evidence type="ECO:0000256" key="2">
    <source>
        <dbReference type="ARBA" id="ARBA00022737"/>
    </source>
</evidence>
<dbReference type="STRING" id="180498.A0A067LDA0"/>
<keyword evidence="3" id="KW-0547">Nucleotide-binding</keyword>
<feature type="domain" description="Disease resistance R13L4/SHOC-2-like LRR" evidence="10">
    <location>
        <begin position="583"/>
        <end position="689"/>
    </location>
</feature>
<dbReference type="Gene3D" id="3.40.50.300">
    <property type="entry name" value="P-loop containing nucleotide triphosphate hydrolases"/>
    <property type="match status" value="1"/>
</dbReference>
<evidence type="ECO:0000256" key="4">
    <source>
        <dbReference type="ARBA" id="ARBA00022821"/>
    </source>
</evidence>
<evidence type="ECO:0000256" key="5">
    <source>
        <dbReference type="ARBA" id="ARBA00022840"/>
    </source>
</evidence>
<dbReference type="InterPro" id="IPR002182">
    <property type="entry name" value="NB-ARC"/>
</dbReference>
<evidence type="ECO:0000259" key="7">
    <source>
        <dbReference type="Pfam" id="PF00931"/>
    </source>
</evidence>
<dbReference type="InterPro" id="IPR002885">
    <property type="entry name" value="PPR_rpt"/>
</dbReference>
<evidence type="ECO:0000259" key="9">
    <source>
        <dbReference type="Pfam" id="PF23559"/>
    </source>
</evidence>
<dbReference type="PRINTS" id="PR00364">
    <property type="entry name" value="DISEASERSIST"/>
</dbReference>